<dbReference type="PANTHER" id="PTHR43549">
    <property type="entry name" value="MULTIDRUG RESISTANCE PROTEIN YPNP-RELATED"/>
    <property type="match status" value="1"/>
</dbReference>
<feature type="compositionally biased region" description="Basic and acidic residues" evidence="8">
    <location>
        <begin position="22"/>
        <end position="32"/>
    </location>
</feature>
<dbReference type="PANTHER" id="PTHR43549:SF2">
    <property type="entry name" value="MULTIDRUG RESISTANCE PROTEIN NORM-RELATED"/>
    <property type="match status" value="1"/>
</dbReference>
<evidence type="ECO:0000256" key="7">
    <source>
        <dbReference type="ARBA" id="ARBA00023136"/>
    </source>
</evidence>
<proteinExistence type="inferred from homology"/>
<reference evidence="10 11" key="1">
    <citation type="submission" date="2024-04" db="EMBL/GenBank/DDBJ databases">
        <title>Tritrichomonas musculus Genome.</title>
        <authorList>
            <person name="Alves-Ferreira E."/>
            <person name="Grigg M."/>
            <person name="Lorenzi H."/>
            <person name="Galac M."/>
        </authorList>
    </citation>
    <scope>NUCLEOTIDE SEQUENCE [LARGE SCALE GENOMIC DNA]</scope>
    <source>
        <strain evidence="10 11">EAF2021</strain>
    </source>
</reference>
<feature type="transmembrane region" description="Helical" evidence="9">
    <location>
        <begin position="77"/>
        <end position="97"/>
    </location>
</feature>
<dbReference type="Proteomes" id="UP001470230">
    <property type="component" value="Unassembled WGS sequence"/>
</dbReference>
<keyword evidence="3" id="KW-0813">Transport</keyword>
<dbReference type="InterPro" id="IPR002528">
    <property type="entry name" value="MATE_fam"/>
</dbReference>
<dbReference type="Pfam" id="PF01554">
    <property type="entry name" value="MatE"/>
    <property type="match status" value="2"/>
</dbReference>
<organism evidence="10 11">
    <name type="scientific">Tritrichomonas musculus</name>
    <dbReference type="NCBI Taxonomy" id="1915356"/>
    <lineage>
        <taxon>Eukaryota</taxon>
        <taxon>Metamonada</taxon>
        <taxon>Parabasalia</taxon>
        <taxon>Tritrichomonadida</taxon>
        <taxon>Tritrichomonadidae</taxon>
        <taxon>Tritrichomonas</taxon>
    </lineage>
</organism>
<evidence type="ECO:0000313" key="11">
    <source>
        <dbReference type="Proteomes" id="UP001470230"/>
    </source>
</evidence>
<evidence type="ECO:0000256" key="1">
    <source>
        <dbReference type="ARBA" id="ARBA00004651"/>
    </source>
</evidence>
<comment type="caution">
    <text evidence="10">The sequence shown here is derived from an EMBL/GenBank/DDBJ whole genome shotgun (WGS) entry which is preliminary data.</text>
</comment>
<comment type="similarity">
    <text evidence="2">Belongs to the multi antimicrobial extrusion (MATE) (TC 2.A.66.1) family.</text>
</comment>
<dbReference type="EMBL" id="JAPFFF010000052">
    <property type="protein sequence ID" value="KAK8839166.1"/>
    <property type="molecule type" value="Genomic_DNA"/>
</dbReference>
<keyword evidence="6 9" id="KW-1133">Transmembrane helix</keyword>
<feature type="transmembrane region" description="Helical" evidence="9">
    <location>
        <begin position="389"/>
        <end position="407"/>
    </location>
</feature>
<comment type="subcellular location">
    <subcellularLocation>
        <location evidence="1">Cell membrane</location>
        <topology evidence="1">Multi-pass membrane protein</topology>
    </subcellularLocation>
</comment>
<feature type="transmembrane region" description="Helical" evidence="9">
    <location>
        <begin position="454"/>
        <end position="474"/>
    </location>
</feature>
<evidence type="ECO:0000256" key="6">
    <source>
        <dbReference type="ARBA" id="ARBA00022989"/>
    </source>
</evidence>
<evidence type="ECO:0008006" key="12">
    <source>
        <dbReference type="Google" id="ProtNLM"/>
    </source>
</evidence>
<sequence length="515" mass="58014">MKSEKKERRSSLPLKQPESTETFEKSGEEKRLGSKPPLLTILSLVVGPFISQSVQAFYGVVNLFWVSRGIGDEGIRVFGAIFIIDYITTAFSDYLMTSINIQLSYLFGQSNYTECAQLFIDFTRISFFLAILMPPILLTITKPFVSWFGAGPEISEMCFQYVIPTASGSFFTFLFMCLCGLLQSEGHSTIFGVAQTSTLLLDMFVLCPLFLLGFKFGIWGASLATVCSQMMVSIVLLFMVGCGKFTVKPKFGMLFKKFSKETWKAMKVGIASLLTYLSIALPDILIQKFILTAAIHIDEYNIIIQVWGVIEKLFQFVGGANSAIIMSFLPSASFAFGANRHNRILRLFFHSVWILFLLNTTYSLIMILFPGQICSIWSKNQKFLEKGKQMVPIVFYFTFLYPFEYIIPSLLQATQKVLLSTILAFITQLVPFPLFSCILYFTNKNDPVRLMWTYALGDVFSALTCAIFATPLLIKLCKEPRDELICNNNNNKALCSVRSIKSENCSSTPLLIDDN</sequence>
<feature type="transmembrane region" description="Helical" evidence="9">
    <location>
        <begin position="347"/>
        <end position="369"/>
    </location>
</feature>
<feature type="region of interest" description="Disordered" evidence="8">
    <location>
        <begin position="1"/>
        <end position="33"/>
    </location>
</feature>
<dbReference type="CDD" id="cd12082">
    <property type="entry name" value="MATE_like"/>
    <property type="match status" value="1"/>
</dbReference>
<feature type="transmembrane region" description="Helical" evidence="9">
    <location>
        <begin position="38"/>
        <end position="65"/>
    </location>
</feature>
<evidence type="ECO:0000256" key="9">
    <source>
        <dbReference type="SAM" id="Phobius"/>
    </source>
</evidence>
<feature type="transmembrane region" description="Helical" evidence="9">
    <location>
        <begin position="161"/>
        <end position="182"/>
    </location>
</feature>
<feature type="transmembrane region" description="Helical" evidence="9">
    <location>
        <begin position="313"/>
        <end position="335"/>
    </location>
</feature>
<name>A0ABR2GZW8_9EUKA</name>
<feature type="compositionally biased region" description="Basic and acidic residues" evidence="8">
    <location>
        <begin position="1"/>
        <end position="10"/>
    </location>
</feature>
<keyword evidence="4" id="KW-1003">Cell membrane</keyword>
<evidence type="ECO:0000256" key="8">
    <source>
        <dbReference type="SAM" id="MobiDB-lite"/>
    </source>
</evidence>
<accession>A0ABR2GZW8</accession>
<keyword evidence="7 9" id="KW-0472">Membrane</keyword>
<dbReference type="InterPro" id="IPR052031">
    <property type="entry name" value="Membrane_Transporter-Flippase"/>
</dbReference>
<evidence type="ECO:0000256" key="3">
    <source>
        <dbReference type="ARBA" id="ARBA00022448"/>
    </source>
</evidence>
<evidence type="ECO:0000256" key="2">
    <source>
        <dbReference type="ARBA" id="ARBA00010199"/>
    </source>
</evidence>
<feature type="transmembrane region" description="Helical" evidence="9">
    <location>
        <begin position="268"/>
        <end position="293"/>
    </location>
</feature>
<feature type="transmembrane region" description="Helical" evidence="9">
    <location>
        <begin position="419"/>
        <end position="442"/>
    </location>
</feature>
<evidence type="ECO:0000256" key="5">
    <source>
        <dbReference type="ARBA" id="ARBA00022692"/>
    </source>
</evidence>
<feature type="transmembrane region" description="Helical" evidence="9">
    <location>
        <begin position="218"/>
        <end position="247"/>
    </location>
</feature>
<evidence type="ECO:0000313" key="10">
    <source>
        <dbReference type="EMBL" id="KAK8839166.1"/>
    </source>
</evidence>
<keyword evidence="11" id="KW-1185">Reference proteome</keyword>
<keyword evidence="5 9" id="KW-0812">Transmembrane</keyword>
<evidence type="ECO:0000256" key="4">
    <source>
        <dbReference type="ARBA" id="ARBA00022475"/>
    </source>
</evidence>
<gene>
    <name evidence="10" type="ORF">M9Y10_032093</name>
</gene>
<feature type="transmembrane region" description="Helical" evidence="9">
    <location>
        <begin position="118"/>
        <end position="141"/>
    </location>
</feature>
<protein>
    <recommendedName>
        <fullName evidence="12">MatE family protein</fullName>
    </recommendedName>
</protein>